<organism evidence="5 6">
    <name type="scientific">Xanthoceras sorbifolium</name>
    <dbReference type="NCBI Taxonomy" id="99658"/>
    <lineage>
        <taxon>Eukaryota</taxon>
        <taxon>Viridiplantae</taxon>
        <taxon>Streptophyta</taxon>
        <taxon>Embryophyta</taxon>
        <taxon>Tracheophyta</taxon>
        <taxon>Spermatophyta</taxon>
        <taxon>Magnoliopsida</taxon>
        <taxon>eudicotyledons</taxon>
        <taxon>Gunneridae</taxon>
        <taxon>Pentapetalae</taxon>
        <taxon>rosids</taxon>
        <taxon>malvids</taxon>
        <taxon>Sapindales</taxon>
        <taxon>Sapindaceae</taxon>
        <taxon>Xanthoceroideae</taxon>
        <taxon>Xanthoceras</taxon>
    </lineage>
</organism>
<evidence type="ECO:0000313" key="6">
    <source>
        <dbReference type="Proteomes" id="UP000827721"/>
    </source>
</evidence>
<dbReference type="Pfam" id="PF00013">
    <property type="entry name" value="KH_1"/>
    <property type="match status" value="1"/>
</dbReference>
<dbReference type="PROSITE" id="PS50084">
    <property type="entry name" value="KH_TYPE_1"/>
    <property type="match status" value="2"/>
</dbReference>
<dbReference type="InterPro" id="IPR004087">
    <property type="entry name" value="KH_dom"/>
</dbReference>
<evidence type="ECO:0000259" key="4">
    <source>
        <dbReference type="SMART" id="SM00322"/>
    </source>
</evidence>
<evidence type="ECO:0000256" key="1">
    <source>
        <dbReference type="ARBA" id="ARBA00022737"/>
    </source>
</evidence>
<feature type="compositionally biased region" description="Polar residues" evidence="3">
    <location>
        <begin position="434"/>
        <end position="449"/>
    </location>
</feature>
<keyword evidence="1" id="KW-0677">Repeat</keyword>
<reference evidence="5 6" key="1">
    <citation type="submission" date="2021-02" db="EMBL/GenBank/DDBJ databases">
        <title>Plant Genome Project.</title>
        <authorList>
            <person name="Zhang R.-G."/>
        </authorList>
    </citation>
    <scope>NUCLEOTIDE SEQUENCE [LARGE SCALE GENOMIC DNA]</scope>
    <source>
        <tissue evidence="5">Leaves</tissue>
    </source>
</reference>
<dbReference type="InterPro" id="IPR036612">
    <property type="entry name" value="KH_dom_type_1_sf"/>
</dbReference>
<comment type="caution">
    <text evidence="5">The sequence shown here is derived from an EMBL/GenBank/DDBJ whole genome shotgun (WGS) entry which is preliminary data.</text>
</comment>
<evidence type="ECO:0000256" key="3">
    <source>
        <dbReference type="SAM" id="MobiDB-lite"/>
    </source>
</evidence>
<dbReference type="PANTHER" id="PTHR10288">
    <property type="entry name" value="KH DOMAIN CONTAINING RNA BINDING PROTEIN"/>
    <property type="match status" value="1"/>
</dbReference>
<gene>
    <name evidence="5" type="ORF">JRO89_XS03G0231500</name>
</gene>
<keyword evidence="2" id="KW-0694">RNA-binding</keyword>
<evidence type="ECO:0000313" key="5">
    <source>
        <dbReference type="EMBL" id="KAH7573952.1"/>
    </source>
</evidence>
<accession>A0ABQ8IBD2</accession>
<feature type="domain" description="K Homology" evidence="4">
    <location>
        <begin position="183"/>
        <end position="259"/>
    </location>
</feature>
<sequence>MQMKRLHWFELTTTHHHEEGIFREGRKQETTSAGSEGKVVELVGTERVQVDSADVEGRTCYWTRRRDREEYLRGDSRFCACLSGRSSSAESMEAVQDIYDPLPFGISNGKLDGCQALIVGYDNEGLCVEHFSYVNAIVLISGKEEPEKEHSRAMLGTIRVFKRITGISTGEDGDIGSAEARVQLCTAKLLIPSKQVHYLIKRKEHALRSITEESRVVLRISSVGTVMPYYATENEQVIEIEGEAVKVLRALESVLRHLRKFLVDYNDLPLFERMYYKATSEVHSTDSWDDKSYSLRHCALYVTTVGPMSSLPLKKSLMYVDPTIRQPGLRIYDQNRGLGHTASPMDLQMIETMEVPLSYVDKVIGEGGVQIEYIRRSSRAIVNVKMSSCSPDKATIEMKGTFSQIQKAQQLIQEFTGNYRVPPTPINYGRCDKGSNQYSESRSPDTTFHRSPSFSWYLEKNESHRSGGYR</sequence>
<feature type="region of interest" description="Disordered" evidence="3">
    <location>
        <begin position="423"/>
        <end position="449"/>
    </location>
</feature>
<dbReference type="Gene3D" id="3.30.1370.10">
    <property type="entry name" value="K Homology domain, type 1"/>
    <property type="match status" value="2"/>
</dbReference>
<proteinExistence type="predicted"/>
<dbReference type="SUPFAM" id="SSF54791">
    <property type="entry name" value="Eukaryotic type KH-domain (KH-domain type I)"/>
    <property type="match status" value="2"/>
</dbReference>
<dbReference type="InterPro" id="IPR004088">
    <property type="entry name" value="KH_dom_type_1"/>
</dbReference>
<keyword evidence="6" id="KW-1185">Reference proteome</keyword>
<dbReference type="SMART" id="SM00322">
    <property type="entry name" value="KH"/>
    <property type="match status" value="2"/>
</dbReference>
<feature type="domain" description="K Homology" evidence="4">
    <location>
        <begin position="347"/>
        <end position="417"/>
    </location>
</feature>
<evidence type="ECO:0000256" key="2">
    <source>
        <dbReference type="PROSITE-ProRule" id="PRU00117"/>
    </source>
</evidence>
<dbReference type="EMBL" id="JAFEMO010000003">
    <property type="protein sequence ID" value="KAH7573952.1"/>
    <property type="molecule type" value="Genomic_DNA"/>
</dbReference>
<name>A0ABQ8IBD2_9ROSI</name>
<protein>
    <recommendedName>
        <fullName evidence="4">K Homology domain-containing protein</fullName>
    </recommendedName>
</protein>
<dbReference type="Proteomes" id="UP000827721">
    <property type="component" value="Unassembled WGS sequence"/>
</dbReference>